<organism evidence="7 8">
    <name type="scientific">Helianthus annuus</name>
    <name type="common">Common sunflower</name>
    <dbReference type="NCBI Taxonomy" id="4232"/>
    <lineage>
        <taxon>Eukaryota</taxon>
        <taxon>Viridiplantae</taxon>
        <taxon>Streptophyta</taxon>
        <taxon>Embryophyta</taxon>
        <taxon>Tracheophyta</taxon>
        <taxon>Spermatophyta</taxon>
        <taxon>Magnoliopsida</taxon>
        <taxon>eudicotyledons</taxon>
        <taxon>Gunneridae</taxon>
        <taxon>Pentapetalae</taxon>
        <taxon>asterids</taxon>
        <taxon>campanulids</taxon>
        <taxon>Asterales</taxon>
        <taxon>Asteraceae</taxon>
        <taxon>Asteroideae</taxon>
        <taxon>Heliantheae alliance</taxon>
        <taxon>Heliantheae</taxon>
        <taxon>Helianthus</taxon>
    </lineage>
</organism>
<dbReference type="Gene3D" id="3.40.50.300">
    <property type="entry name" value="P-loop containing nucleotide triphosphate hydrolases"/>
    <property type="match status" value="1"/>
</dbReference>
<sequence>MPSLIPRPPFSLIFSSRHRGHLFASFLTLKRIHITTTATTTTAATSPKIIVIMGATGAGKSRLSIDLATRFFKNSEIINSDKMQVYHGLDITTNKITIKEQQCIPHHLLGVFDPSQIVINPYIYRKLASKTISNIVSRNGLPLIVGGSNSFIYSLLTKQFNPKMDVFNGPDPDPVSSELRYKCCFIWVDVCFKVLNRYLCKRVDEMLDSGMVEELKEFFGSGEYLRVKRDGLGRAIGVREMEAYFSGGGVDLEVYDRGVRRVKVNSCELAKRQVGKILRLKEGGWDLKRVDATEVVRRKMTAEGGGSVAELWEEVVETSVKIVNQFLEE</sequence>
<dbReference type="Gene3D" id="1.10.287.890">
    <property type="entry name" value="Crystal structure of tRNA isopentenylpyrophosphate transferase (bh2366) domain"/>
    <property type="match status" value="1"/>
</dbReference>
<dbReference type="InterPro" id="IPR039657">
    <property type="entry name" value="Dimethylallyltransferase"/>
</dbReference>
<evidence type="ECO:0000313" key="7">
    <source>
        <dbReference type="EMBL" id="OTF86585.1"/>
    </source>
</evidence>
<dbReference type="STRING" id="4232.A0A251RQA6"/>
<dbReference type="Proteomes" id="UP000215914">
    <property type="component" value="Chromosome 17"/>
</dbReference>
<dbReference type="OMA" id="RNAGWDI"/>
<gene>
    <name evidence="7" type="ORF">HannXRQ_Chr17g0552331</name>
    <name evidence="6" type="ORF">HanXRQr2_Chr17g0803821</name>
</gene>
<keyword evidence="8" id="KW-1185">Reference proteome</keyword>
<keyword evidence="2 7" id="KW-0808">Transferase</keyword>
<dbReference type="OrthoDB" id="775260at2759"/>
<evidence type="ECO:0000256" key="2">
    <source>
        <dbReference type="ARBA" id="ARBA00022679"/>
    </source>
</evidence>
<evidence type="ECO:0000313" key="8">
    <source>
        <dbReference type="Proteomes" id="UP000215914"/>
    </source>
</evidence>
<reference evidence="7" key="2">
    <citation type="submission" date="2017-02" db="EMBL/GenBank/DDBJ databases">
        <title>Sunflower complete genome.</title>
        <authorList>
            <person name="Langlade N."/>
            <person name="Munos S."/>
        </authorList>
    </citation>
    <scope>NUCLEOTIDE SEQUENCE [LARGE SCALE GENOMIC DNA]</scope>
    <source>
        <tissue evidence="7">Leaves</tissue>
    </source>
</reference>
<dbReference type="GO" id="GO:0009691">
    <property type="term" value="P:cytokinin biosynthetic process"/>
    <property type="evidence" value="ECO:0000318"/>
    <property type="project" value="GO_Central"/>
</dbReference>
<evidence type="ECO:0000256" key="4">
    <source>
        <dbReference type="ARBA" id="ARBA00022741"/>
    </source>
</evidence>
<keyword evidence="4" id="KW-0547">Nucleotide-binding</keyword>
<comment type="similarity">
    <text evidence="1">Belongs to the IPP transferase family.</text>
</comment>
<dbReference type="Pfam" id="PF01715">
    <property type="entry name" value="IPPT"/>
    <property type="match status" value="2"/>
</dbReference>
<accession>A0A251RQA6</accession>
<keyword evidence="3" id="KW-0203">Cytokinin biosynthesis</keyword>
<proteinExistence type="inferred from homology"/>
<dbReference type="GO" id="GO:0006400">
    <property type="term" value="P:tRNA modification"/>
    <property type="evidence" value="ECO:0000318"/>
    <property type="project" value="GO_Central"/>
</dbReference>
<evidence type="ECO:0000256" key="3">
    <source>
        <dbReference type="ARBA" id="ARBA00022712"/>
    </source>
</evidence>
<dbReference type="EMBL" id="MNCJ02000332">
    <property type="protein sequence ID" value="KAF5755530.1"/>
    <property type="molecule type" value="Genomic_DNA"/>
</dbReference>
<keyword evidence="5" id="KW-0067">ATP-binding</keyword>
<dbReference type="GO" id="GO:0005739">
    <property type="term" value="C:mitochondrion"/>
    <property type="evidence" value="ECO:0000318"/>
    <property type="project" value="GO_Central"/>
</dbReference>
<keyword evidence="7" id="KW-0378">Hydrolase</keyword>
<dbReference type="EC" id="2.5.1.-" evidence="6"/>
<evidence type="ECO:0000256" key="5">
    <source>
        <dbReference type="ARBA" id="ARBA00022840"/>
    </source>
</evidence>
<dbReference type="GO" id="GO:0009824">
    <property type="term" value="F:AMP dimethylallyltransferase activity"/>
    <property type="evidence" value="ECO:0000318"/>
    <property type="project" value="GO_Central"/>
</dbReference>
<dbReference type="Gramene" id="mRNA:HanXRQr2_Chr17g0803821">
    <property type="protein sequence ID" value="CDS:HanXRQr2_Chr17g0803821.1"/>
    <property type="gene ID" value="HanXRQr2_Chr17g0803821"/>
</dbReference>
<dbReference type="SUPFAM" id="SSF52540">
    <property type="entry name" value="P-loop containing nucleoside triphosphate hydrolases"/>
    <property type="match status" value="1"/>
</dbReference>
<evidence type="ECO:0000313" key="6">
    <source>
        <dbReference type="EMBL" id="KAF5755530.1"/>
    </source>
</evidence>
<reference evidence="6 8" key="1">
    <citation type="journal article" date="2017" name="Nature">
        <title>The sunflower genome provides insights into oil metabolism, flowering and Asterid evolution.</title>
        <authorList>
            <person name="Badouin H."/>
            <person name="Gouzy J."/>
            <person name="Grassa C.J."/>
            <person name="Murat F."/>
            <person name="Staton S.E."/>
            <person name="Cottret L."/>
            <person name="Lelandais-Briere C."/>
            <person name="Owens G.L."/>
            <person name="Carrere S."/>
            <person name="Mayjonade B."/>
            <person name="Legrand L."/>
            <person name="Gill N."/>
            <person name="Kane N.C."/>
            <person name="Bowers J.E."/>
            <person name="Hubner S."/>
            <person name="Bellec A."/>
            <person name="Berard A."/>
            <person name="Berges H."/>
            <person name="Blanchet N."/>
            <person name="Boniface M.C."/>
            <person name="Brunel D."/>
            <person name="Catrice O."/>
            <person name="Chaidir N."/>
            <person name="Claudel C."/>
            <person name="Donnadieu C."/>
            <person name="Faraut T."/>
            <person name="Fievet G."/>
            <person name="Helmstetter N."/>
            <person name="King M."/>
            <person name="Knapp S.J."/>
            <person name="Lai Z."/>
            <person name="Le Paslier M.C."/>
            <person name="Lippi Y."/>
            <person name="Lorenzon L."/>
            <person name="Mandel J.R."/>
            <person name="Marage G."/>
            <person name="Marchand G."/>
            <person name="Marquand E."/>
            <person name="Bret-Mestries E."/>
            <person name="Morien E."/>
            <person name="Nambeesan S."/>
            <person name="Nguyen T."/>
            <person name="Pegot-Espagnet P."/>
            <person name="Pouilly N."/>
            <person name="Raftis F."/>
            <person name="Sallet E."/>
            <person name="Schiex T."/>
            <person name="Thomas J."/>
            <person name="Vandecasteele C."/>
            <person name="Vares D."/>
            <person name="Vear F."/>
            <person name="Vautrin S."/>
            <person name="Crespi M."/>
            <person name="Mangin B."/>
            <person name="Burke J.M."/>
            <person name="Salse J."/>
            <person name="Munos S."/>
            <person name="Vincourt P."/>
            <person name="Rieseberg L.H."/>
            <person name="Langlade N.B."/>
        </authorList>
    </citation>
    <scope>NUCLEOTIDE SEQUENCE [LARGE SCALE GENOMIC DNA]</scope>
    <source>
        <strain evidence="8">cv. SF193</strain>
        <tissue evidence="6">Leaves</tissue>
    </source>
</reference>
<evidence type="ECO:0000256" key="1">
    <source>
        <dbReference type="ARBA" id="ARBA00005842"/>
    </source>
</evidence>
<dbReference type="PANTHER" id="PTHR11088">
    <property type="entry name" value="TRNA DIMETHYLALLYLTRANSFERASE"/>
    <property type="match status" value="1"/>
</dbReference>
<name>A0A251RQA6_HELAN</name>
<reference evidence="6" key="3">
    <citation type="submission" date="2020-06" db="EMBL/GenBank/DDBJ databases">
        <title>Helianthus annuus Genome sequencing and assembly Release 2.</title>
        <authorList>
            <person name="Gouzy J."/>
            <person name="Langlade N."/>
            <person name="Munos S."/>
        </authorList>
    </citation>
    <scope>NUCLEOTIDE SEQUENCE</scope>
    <source>
        <tissue evidence="6">Leaves</tissue>
    </source>
</reference>
<dbReference type="GO" id="GO:0016787">
    <property type="term" value="F:hydrolase activity"/>
    <property type="evidence" value="ECO:0007669"/>
    <property type="project" value="UniProtKB-KW"/>
</dbReference>
<dbReference type="PANTHER" id="PTHR11088:SF86">
    <property type="entry name" value="ADENYLATE ISOPENTENYLTRANSFERASE 4-RELATED"/>
    <property type="match status" value="1"/>
</dbReference>
<dbReference type="AlphaFoldDB" id="A0A251RQA6"/>
<dbReference type="InterPro" id="IPR027417">
    <property type="entry name" value="P-loop_NTPase"/>
</dbReference>
<dbReference type="EMBL" id="CM007906">
    <property type="protein sequence ID" value="OTF86585.1"/>
    <property type="molecule type" value="Genomic_DNA"/>
</dbReference>
<protein>
    <submittedName>
        <fullName evidence="6 7">Transferase</fullName>
        <ecNumber evidence="6">2.5.1.-</ecNumber>
    </submittedName>
</protein>
<dbReference type="GO" id="GO:0005524">
    <property type="term" value="F:ATP binding"/>
    <property type="evidence" value="ECO:0007669"/>
    <property type="project" value="UniProtKB-KW"/>
</dbReference>
<dbReference type="GO" id="GO:0052381">
    <property type="term" value="F:tRNA dimethylallyltransferase activity"/>
    <property type="evidence" value="ECO:0000318"/>
    <property type="project" value="GO_Central"/>
</dbReference>
<dbReference type="InParanoid" id="A0A251RQA6"/>